<organism evidence="3">
    <name type="scientific">freshwater metagenome</name>
    <dbReference type="NCBI Taxonomy" id="449393"/>
    <lineage>
        <taxon>unclassified sequences</taxon>
        <taxon>metagenomes</taxon>
        <taxon>ecological metagenomes</taxon>
    </lineage>
</organism>
<dbReference type="AlphaFoldDB" id="A0A6J6I7Z7"/>
<reference evidence="3" key="1">
    <citation type="submission" date="2020-05" db="EMBL/GenBank/DDBJ databases">
        <authorList>
            <person name="Chiriac C."/>
            <person name="Salcher M."/>
            <person name="Ghai R."/>
            <person name="Kavagutti S V."/>
        </authorList>
    </citation>
    <scope>NUCLEOTIDE SEQUENCE</scope>
</reference>
<dbReference type="GO" id="GO:0070681">
    <property type="term" value="P:glutaminyl-tRNAGln biosynthesis via transamidation"/>
    <property type="evidence" value="ECO:0007669"/>
    <property type="project" value="TreeGrafter"/>
</dbReference>
<sequence length="104" mass="11279">MSETASERISTEAVIKAARLSRLDLTPAEVARMTSQLAGMLEHFADIDALDLSAVEPMTRPYPLSNVFREDVVVQGLDRDEVLANAPAAEEGRFRVPPIVGLDG</sequence>
<protein>
    <submittedName>
        <fullName evidence="3">Unannotated protein</fullName>
    </submittedName>
</protein>
<dbReference type="InterPro" id="IPR036113">
    <property type="entry name" value="Asp/Glu-ADT_sf_sub_c"/>
</dbReference>
<gene>
    <name evidence="1" type="ORF">UFOPK1421_00555</name>
    <name evidence="2" type="ORF">UFOPK1820_01127</name>
    <name evidence="3" type="ORF">UFOPK1960_00049</name>
    <name evidence="4" type="ORF">UFOPK2921_00116</name>
    <name evidence="5" type="ORF">UFOPK3889_00246</name>
    <name evidence="6" type="ORF">UFOPK4275_00924</name>
</gene>
<evidence type="ECO:0000313" key="1">
    <source>
        <dbReference type="EMBL" id="CAB4539399.1"/>
    </source>
</evidence>
<dbReference type="SUPFAM" id="SSF141000">
    <property type="entry name" value="Glu-tRNAGln amidotransferase C subunit"/>
    <property type="match status" value="1"/>
</dbReference>
<dbReference type="EMBL" id="CAEZZV010000008">
    <property type="protein sequence ID" value="CAB4768267.1"/>
    <property type="molecule type" value="Genomic_DNA"/>
</dbReference>
<dbReference type="PANTHER" id="PTHR15004:SF0">
    <property type="entry name" value="GLUTAMYL-TRNA(GLN) AMIDOTRANSFERASE SUBUNIT C, MITOCHONDRIAL"/>
    <property type="match status" value="1"/>
</dbReference>
<evidence type="ECO:0000313" key="3">
    <source>
        <dbReference type="EMBL" id="CAB4621526.1"/>
    </source>
</evidence>
<dbReference type="EMBL" id="CAEZVL010000003">
    <property type="protein sequence ID" value="CAB4621526.1"/>
    <property type="molecule type" value="Genomic_DNA"/>
</dbReference>
<dbReference type="InterPro" id="IPR003837">
    <property type="entry name" value="GatC"/>
</dbReference>
<dbReference type="EMBL" id="CAEZSL010000047">
    <property type="protein sequence ID" value="CAB4539399.1"/>
    <property type="molecule type" value="Genomic_DNA"/>
</dbReference>
<evidence type="ECO:0000313" key="2">
    <source>
        <dbReference type="EMBL" id="CAB4607196.1"/>
    </source>
</evidence>
<dbReference type="EMBL" id="CAEZUK010000201">
    <property type="protein sequence ID" value="CAB4607196.1"/>
    <property type="molecule type" value="Genomic_DNA"/>
</dbReference>
<dbReference type="HAMAP" id="MF_00122">
    <property type="entry name" value="GatC"/>
    <property type="match status" value="1"/>
</dbReference>
<dbReference type="EMBL" id="CAFBNZ010000025">
    <property type="protein sequence ID" value="CAB4967679.1"/>
    <property type="molecule type" value="Genomic_DNA"/>
</dbReference>
<evidence type="ECO:0000313" key="5">
    <source>
        <dbReference type="EMBL" id="CAB4967679.1"/>
    </source>
</evidence>
<proteinExistence type="inferred from homology"/>
<dbReference type="PANTHER" id="PTHR15004">
    <property type="entry name" value="GLUTAMYL-TRNA(GLN) AMIDOTRANSFERASE SUBUNIT C, MITOCHONDRIAL"/>
    <property type="match status" value="1"/>
</dbReference>
<dbReference type="NCBIfam" id="TIGR00135">
    <property type="entry name" value="gatC"/>
    <property type="match status" value="1"/>
</dbReference>
<dbReference type="Pfam" id="PF02686">
    <property type="entry name" value="GatC"/>
    <property type="match status" value="1"/>
</dbReference>
<dbReference type="GO" id="GO:0006450">
    <property type="term" value="P:regulation of translational fidelity"/>
    <property type="evidence" value="ECO:0007669"/>
    <property type="project" value="InterPro"/>
</dbReference>
<evidence type="ECO:0000313" key="6">
    <source>
        <dbReference type="EMBL" id="CAB5051736.1"/>
    </source>
</evidence>
<name>A0A6J6I7Z7_9ZZZZ</name>
<dbReference type="Gene3D" id="1.10.20.60">
    <property type="entry name" value="Glu-tRNAGln amidotransferase C subunit, N-terminal domain"/>
    <property type="match status" value="1"/>
</dbReference>
<dbReference type="EMBL" id="CAFBQJ010000167">
    <property type="protein sequence ID" value="CAB5051736.1"/>
    <property type="molecule type" value="Genomic_DNA"/>
</dbReference>
<evidence type="ECO:0000313" key="4">
    <source>
        <dbReference type="EMBL" id="CAB4768267.1"/>
    </source>
</evidence>
<accession>A0A6J6I7Z7</accession>